<evidence type="ECO:0000313" key="2">
    <source>
        <dbReference type="EMBL" id="MBJ6727681.1"/>
    </source>
</evidence>
<dbReference type="RefSeq" id="WP_199386820.1">
    <property type="nucleotide sequence ID" value="NZ_JAEMHM010000027.1"/>
</dbReference>
<comment type="caution">
    <text evidence="2">The sequence shown here is derived from an EMBL/GenBank/DDBJ whole genome shotgun (WGS) entry which is preliminary data.</text>
</comment>
<proteinExistence type="predicted"/>
<dbReference type="EMBL" id="JAEMHM010000027">
    <property type="protein sequence ID" value="MBJ6727681.1"/>
    <property type="molecule type" value="Genomic_DNA"/>
</dbReference>
<evidence type="ECO:0000256" key="1">
    <source>
        <dbReference type="SAM" id="SignalP"/>
    </source>
</evidence>
<reference evidence="2" key="1">
    <citation type="submission" date="2020-12" db="EMBL/GenBank/DDBJ databases">
        <title>Geomonas sp. Red875, isolated from river sediment.</title>
        <authorList>
            <person name="Xu Z."/>
            <person name="Zhang Z."/>
            <person name="Masuda Y."/>
            <person name="Itoh H."/>
            <person name="Senoo K."/>
        </authorList>
    </citation>
    <scope>NUCLEOTIDE SEQUENCE</scope>
    <source>
        <strain evidence="2">Red875</strain>
    </source>
</reference>
<name>A0A8J7M3T6_9BACT</name>
<sequence>MKSRTLLAVLTFAVALAPLLRPGTAHAIPAFARQHNTECSTCHTIYPELNEFGDAFLKNGYVYPGKPRAAEAPAEGAPAKPRSEGLWLAGIPEQIPISFTGTLNVTYDKDASDKDQLDLAARALRLQAGGAFREAAGFFVTYNLYSQGTQNGAVLTPNTNRPDIDELYALWRHALGTPVNFRIGRMEPKLSLWKRSDRLIPVPSFASTAYTVGRSQFSVDSRSDALEANAILGNRVFVAGGVVDRKGQNTKDGYGHISVKFGGTDLKGQEPELDLEQESVWDYLSLTLGGFYYVGRDADIAGLNGIGQNGNRFYRAGTEADLIYKRLRLKGSGVFGADRNPDFTPVRPAADNETHAFAFEGEYLFGAPVNFAAVLRYELQDDAVGVTRRYIPAIVYAPLQNVRTSLQYNYEVTPERRNRITLASLSFSF</sequence>
<gene>
    <name evidence="2" type="ORF">JFN93_23485</name>
</gene>
<dbReference type="Proteomes" id="UP000636888">
    <property type="component" value="Unassembled WGS sequence"/>
</dbReference>
<organism evidence="2 3">
    <name type="scientific">Geomesophilobacter sediminis</name>
    <dbReference type="NCBI Taxonomy" id="2798584"/>
    <lineage>
        <taxon>Bacteria</taxon>
        <taxon>Pseudomonadati</taxon>
        <taxon>Thermodesulfobacteriota</taxon>
        <taxon>Desulfuromonadia</taxon>
        <taxon>Geobacterales</taxon>
        <taxon>Geobacteraceae</taxon>
        <taxon>Geomesophilobacter</taxon>
    </lineage>
</organism>
<dbReference type="AlphaFoldDB" id="A0A8J7M3T6"/>
<keyword evidence="1" id="KW-0732">Signal</keyword>
<feature type="chain" id="PRO_5035265943" evidence="1">
    <location>
        <begin position="28"/>
        <end position="429"/>
    </location>
</feature>
<keyword evidence="3" id="KW-1185">Reference proteome</keyword>
<accession>A0A8J7M3T6</accession>
<feature type="signal peptide" evidence="1">
    <location>
        <begin position="1"/>
        <end position="27"/>
    </location>
</feature>
<evidence type="ECO:0000313" key="3">
    <source>
        <dbReference type="Proteomes" id="UP000636888"/>
    </source>
</evidence>
<protein>
    <submittedName>
        <fullName evidence="2">Cytochrome C</fullName>
    </submittedName>
</protein>